<protein>
    <recommendedName>
        <fullName evidence="3">cyclic-guanylate-specific phosphodiesterase</fullName>
        <ecNumber evidence="3">3.1.4.52</ecNumber>
    </recommendedName>
</protein>
<dbReference type="EC" id="3.1.4.52" evidence="3"/>
<dbReference type="InterPro" id="IPR035919">
    <property type="entry name" value="EAL_sf"/>
</dbReference>
<dbReference type="PANTHER" id="PTHR44757:SF2">
    <property type="entry name" value="BIOFILM ARCHITECTURE MAINTENANCE PROTEIN MBAA"/>
    <property type="match status" value="1"/>
</dbReference>
<evidence type="ECO:0000256" key="5">
    <source>
        <dbReference type="ARBA" id="ARBA00051114"/>
    </source>
</evidence>
<feature type="transmembrane region" description="Helical" evidence="6">
    <location>
        <begin position="89"/>
        <end position="109"/>
    </location>
</feature>
<feature type="transmembrane region" description="Helical" evidence="6">
    <location>
        <begin position="228"/>
        <end position="250"/>
    </location>
</feature>
<dbReference type="NCBIfam" id="TIGR00254">
    <property type="entry name" value="GGDEF"/>
    <property type="match status" value="1"/>
</dbReference>
<proteinExistence type="predicted"/>
<dbReference type="Proteomes" id="UP000198145">
    <property type="component" value="Unassembled WGS sequence"/>
</dbReference>
<comment type="subcellular location">
    <subcellularLocation>
        <location evidence="2">Cell inner membrane</location>
    </subcellularLocation>
</comment>
<dbReference type="InterPro" id="IPR000160">
    <property type="entry name" value="GGDEF_dom"/>
</dbReference>
<dbReference type="CDD" id="cd01949">
    <property type="entry name" value="GGDEF"/>
    <property type="match status" value="1"/>
</dbReference>
<feature type="transmembrane region" description="Helical" evidence="6">
    <location>
        <begin position="116"/>
        <end position="140"/>
    </location>
</feature>
<dbReference type="SMART" id="SM00052">
    <property type="entry name" value="EAL"/>
    <property type="match status" value="1"/>
</dbReference>
<dbReference type="PROSITE" id="PS50887">
    <property type="entry name" value="GGDEF"/>
    <property type="match status" value="1"/>
</dbReference>
<dbReference type="PROSITE" id="PS50924">
    <property type="entry name" value="MHYT"/>
    <property type="match status" value="1"/>
</dbReference>
<evidence type="ECO:0000256" key="4">
    <source>
        <dbReference type="ARBA" id="ARBA00022636"/>
    </source>
</evidence>
<dbReference type="CDD" id="cd01948">
    <property type="entry name" value="EAL"/>
    <property type="match status" value="1"/>
</dbReference>
<dbReference type="SMART" id="SM00267">
    <property type="entry name" value="GGDEF"/>
    <property type="match status" value="1"/>
</dbReference>
<organism evidence="10 11">
    <name type="scientific">Pseudomonas nitroreducens</name>
    <dbReference type="NCBI Taxonomy" id="46680"/>
    <lineage>
        <taxon>Bacteria</taxon>
        <taxon>Pseudomonadati</taxon>
        <taxon>Pseudomonadota</taxon>
        <taxon>Gammaproteobacteria</taxon>
        <taxon>Pseudomonadales</taxon>
        <taxon>Pseudomonadaceae</taxon>
        <taxon>Pseudomonas</taxon>
    </lineage>
</organism>
<feature type="domain" description="GGDEF" evidence="8">
    <location>
        <begin position="313"/>
        <end position="445"/>
    </location>
</feature>
<evidence type="ECO:0000313" key="11">
    <source>
        <dbReference type="Proteomes" id="UP000198145"/>
    </source>
</evidence>
<keyword evidence="4" id="KW-0973">c-di-GMP</keyword>
<dbReference type="PANTHER" id="PTHR44757">
    <property type="entry name" value="DIGUANYLATE CYCLASE DGCP"/>
    <property type="match status" value="1"/>
</dbReference>
<dbReference type="InterPro" id="IPR043128">
    <property type="entry name" value="Rev_trsase/Diguanyl_cyclase"/>
</dbReference>
<dbReference type="Gene3D" id="3.20.20.450">
    <property type="entry name" value="EAL domain"/>
    <property type="match status" value="1"/>
</dbReference>
<feature type="transmembrane region" description="Helical" evidence="6">
    <location>
        <begin position="183"/>
        <end position="208"/>
    </location>
</feature>
<keyword evidence="6" id="KW-0472">Membrane</keyword>
<evidence type="ECO:0000256" key="1">
    <source>
        <dbReference type="ARBA" id="ARBA00001946"/>
    </source>
</evidence>
<comment type="catalytic activity">
    <reaction evidence="5">
        <text>3',3'-c-di-GMP + H2O = 5'-phosphoguanylyl(3'-&gt;5')guanosine + H(+)</text>
        <dbReference type="Rhea" id="RHEA:24902"/>
        <dbReference type="ChEBI" id="CHEBI:15377"/>
        <dbReference type="ChEBI" id="CHEBI:15378"/>
        <dbReference type="ChEBI" id="CHEBI:58754"/>
        <dbReference type="ChEBI" id="CHEBI:58805"/>
        <dbReference type="EC" id="3.1.4.52"/>
    </reaction>
    <physiologicalReaction direction="left-to-right" evidence="5">
        <dbReference type="Rhea" id="RHEA:24903"/>
    </physiologicalReaction>
</comment>
<dbReference type="Pfam" id="PF00563">
    <property type="entry name" value="EAL"/>
    <property type="match status" value="1"/>
</dbReference>
<evidence type="ECO:0000259" key="9">
    <source>
        <dbReference type="PROSITE" id="PS50924"/>
    </source>
</evidence>
<dbReference type="FunFam" id="3.20.20.450:FF:000001">
    <property type="entry name" value="Cyclic di-GMP phosphodiesterase yahA"/>
    <property type="match status" value="1"/>
</dbReference>
<dbReference type="GO" id="GO:0071111">
    <property type="term" value="F:cyclic-guanylate-specific phosphodiesterase activity"/>
    <property type="evidence" value="ECO:0007669"/>
    <property type="project" value="UniProtKB-EC"/>
</dbReference>
<dbReference type="InterPro" id="IPR001633">
    <property type="entry name" value="EAL_dom"/>
</dbReference>
<evidence type="ECO:0000256" key="2">
    <source>
        <dbReference type="ARBA" id="ARBA00004533"/>
    </source>
</evidence>
<dbReference type="EMBL" id="NJBA01000006">
    <property type="protein sequence ID" value="OWP49667.1"/>
    <property type="molecule type" value="Genomic_DNA"/>
</dbReference>
<dbReference type="SUPFAM" id="SSF141868">
    <property type="entry name" value="EAL domain-like"/>
    <property type="match status" value="1"/>
</dbReference>
<feature type="domain" description="MHYT" evidence="9">
    <location>
        <begin position="18"/>
        <end position="211"/>
    </location>
</feature>
<accession>A0A2D0ADA0</accession>
<sequence>MDWHQDALPDAVLLECSHNPWLVLLAIFIACVASFVALSIAARMVRAPQHAHRWQWVGGICLGSGIWSMHFVSMQAFHASVPLHFSGGLTLLSLLIAIGICVVAMRLLAHAGLSPLQYLLAACCIGASIAGMHYTGMAAIQTPPMQHYDPLLVTLSVLLAVLVAFVALVLAPVLNRQPANLQWIYQIAASLLLGGAISSMHFTGMAALTLTLPSWVAPVADLGRNNAIQLGLMVGLLALAVVLAGLWAAWIEDSLESKESELSRVNALLSQLDNANASLQKLARFDGLTGLHNRNALNDEFEARLQRNRQKGQGMAVILLDLDHFKRVNDSLGHAAGDELLCIVSERIRSALRGTDLLARFGGDEFCILADLGEDHEARILAQRLMQRMKEPISIAGRSLVMTLSVGISLFPNDSELPEELLKHADLALYQSKGNGRNATHFFSPHLKTKATQELQLEEELRKALWDDELVLYYQPILRIDHGEVAQLEALVRWKHPTHGLLAPDRFIGLATANGLIGALDAWVLRRACQDLRRLHELGYDSLRVAVNCCASNLGRESLVDEVQRTLEETGLAARYLEMEVTENAVMSNINQAIPLLNRLRDLGVSLSIDDFGTGYSSLSYLRQLPLDALKVDRSFIRDVPQSRRDSEIAQAIIAMAQKLHLKVIAEGVEHAQQLAFLRDNHCELAQGYLFSRPLPLSALVEFLEAYREDSDPALLRNQA</sequence>
<dbReference type="Gene3D" id="3.30.70.270">
    <property type="match status" value="1"/>
</dbReference>
<feature type="transmembrane region" description="Helical" evidence="6">
    <location>
        <begin position="54"/>
        <end position="77"/>
    </location>
</feature>
<name>A0A2D0ADA0_PSENT</name>
<feature type="transmembrane region" description="Helical" evidence="6">
    <location>
        <begin position="20"/>
        <end position="42"/>
    </location>
</feature>
<dbReference type="GO" id="GO:0005886">
    <property type="term" value="C:plasma membrane"/>
    <property type="evidence" value="ECO:0007669"/>
    <property type="project" value="UniProtKB-SubCell"/>
</dbReference>
<feature type="transmembrane region" description="Helical" evidence="6">
    <location>
        <begin position="152"/>
        <end position="171"/>
    </location>
</feature>
<comment type="caution">
    <text evidence="10">The sequence shown here is derived from an EMBL/GenBank/DDBJ whole genome shotgun (WGS) entry which is preliminary data.</text>
</comment>
<gene>
    <name evidence="10" type="ORF">CEG18_19135</name>
</gene>
<comment type="cofactor">
    <cofactor evidence="1">
        <name>Mg(2+)</name>
        <dbReference type="ChEBI" id="CHEBI:18420"/>
    </cofactor>
</comment>
<dbReference type="InterPro" id="IPR052155">
    <property type="entry name" value="Biofilm_reg_signaling"/>
</dbReference>
<evidence type="ECO:0000259" key="8">
    <source>
        <dbReference type="PROSITE" id="PS50887"/>
    </source>
</evidence>
<dbReference type="RefSeq" id="WP_088419725.1">
    <property type="nucleotide sequence ID" value="NZ_NJBA01000006.1"/>
</dbReference>
<dbReference type="FunFam" id="3.30.70.270:FF:000001">
    <property type="entry name" value="Diguanylate cyclase domain protein"/>
    <property type="match status" value="1"/>
</dbReference>
<dbReference type="SUPFAM" id="SSF55073">
    <property type="entry name" value="Nucleotide cyclase"/>
    <property type="match status" value="1"/>
</dbReference>
<dbReference type="Pfam" id="PF03707">
    <property type="entry name" value="MHYT"/>
    <property type="match status" value="2"/>
</dbReference>
<evidence type="ECO:0000256" key="3">
    <source>
        <dbReference type="ARBA" id="ARBA00012282"/>
    </source>
</evidence>
<dbReference type="InterPro" id="IPR005330">
    <property type="entry name" value="MHYT_dom"/>
</dbReference>
<dbReference type="Pfam" id="PF00990">
    <property type="entry name" value="GGDEF"/>
    <property type="match status" value="1"/>
</dbReference>
<feature type="domain" description="EAL" evidence="7">
    <location>
        <begin position="454"/>
        <end position="708"/>
    </location>
</feature>
<evidence type="ECO:0000259" key="7">
    <source>
        <dbReference type="PROSITE" id="PS50883"/>
    </source>
</evidence>
<keyword evidence="6" id="KW-1133">Transmembrane helix</keyword>
<dbReference type="InterPro" id="IPR029787">
    <property type="entry name" value="Nucleotide_cyclase"/>
</dbReference>
<dbReference type="PROSITE" id="PS50883">
    <property type="entry name" value="EAL"/>
    <property type="match status" value="1"/>
</dbReference>
<dbReference type="eggNOG" id="COG5001">
    <property type="taxonomic scope" value="Bacteria"/>
</dbReference>
<dbReference type="GO" id="GO:0071732">
    <property type="term" value="P:cellular response to nitric oxide"/>
    <property type="evidence" value="ECO:0007669"/>
    <property type="project" value="UniProtKB-ARBA"/>
</dbReference>
<evidence type="ECO:0000256" key="6">
    <source>
        <dbReference type="PROSITE-ProRule" id="PRU00244"/>
    </source>
</evidence>
<dbReference type="STRING" id="46680.GCA_000807755_04056"/>
<keyword evidence="6" id="KW-0812">Transmembrane</keyword>
<reference evidence="10 11" key="1">
    <citation type="submission" date="2017-06" db="EMBL/GenBank/DDBJ databases">
        <title>Draft genome of Pseudomonas nitroreducens DF05.</title>
        <authorList>
            <person name="Iyer R."/>
        </authorList>
    </citation>
    <scope>NUCLEOTIDE SEQUENCE [LARGE SCALE GENOMIC DNA]</scope>
    <source>
        <strain evidence="10 11">DF05</strain>
    </source>
</reference>
<dbReference type="AlphaFoldDB" id="A0A2D0ADA0"/>
<evidence type="ECO:0000313" key="10">
    <source>
        <dbReference type="EMBL" id="OWP49667.1"/>
    </source>
</evidence>